<evidence type="ECO:0000256" key="2">
    <source>
        <dbReference type="SAM" id="SignalP"/>
    </source>
</evidence>
<sequence length="186" mass="20610">MLIFATFLLKLALISMACHPSPSSHSNSSRRARVHGVRHSDSFSPREKEQHSKDFEIASISASEKLFSKKQKTTTATIPKIEGTTTETSPAPPKCQQCANPPRSDVSLCKQKKCVPVGAVRRIVDECSVEELNCPDDTQFFGFEDVAGELKEYDVSEIGIARCRDGVWHAQIMSELLPIKNIVCFV</sequence>
<accession>A0ABR1D7S3</accession>
<feature type="compositionally biased region" description="Basic residues" evidence="1">
    <location>
        <begin position="28"/>
        <end position="37"/>
    </location>
</feature>
<evidence type="ECO:0000313" key="4">
    <source>
        <dbReference type="Proteomes" id="UP001303046"/>
    </source>
</evidence>
<feature type="region of interest" description="Disordered" evidence="1">
    <location>
        <begin position="77"/>
        <end position="96"/>
    </location>
</feature>
<feature type="compositionally biased region" description="Basic and acidic residues" evidence="1">
    <location>
        <begin position="38"/>
        <end position="53"/>
    </location>
</feature>
<feature type="region of interest" description="Disordered" evidence="1">
    <location>
        <begin position="20"/>
        <end position="53"/>
    </location>
</feature>
<reference evidence="3 4" key="1">
    <citation type="submission" date="2023-08" db="EMBL/GenBank/DDBJ databases">
        <title>A Necator americanus chromosomal reference genome.</title>
        <authorList>
            <person name="Ilik V."/>
            <person name="Petrzelkova K.J."/>
            <person name="Pardy F."/>
            <person name="Fuh T."/>
            <person name="Niatou-Singa F.S."/>
            <person name="Gouil Q."/>
            <person name="Baker L."/>
            <person name="Ritchie M.E."/>
            <person name="Jex A.R."/>
            <person name="Gazzola D."/>
            <person name="Li H."/>
            <person name="Toshio Fujiwara R."/>
            <person name="Zhan B."/>
            <person name="Aroian R.V."/>
            <person name="Pafco B."/>
            <person name="Schwarz E.M."/>
        </authorList>
    </citation>
    <scope>NUCLEOTIDE SEQUENCE [LARGE SCALE GENOMIC DNA]</scope>
    <source>
        <strain evidence="3 4">Aroian</strain>
        <tissue evidence="3">Whole animal</tissue>
    </source>
</reference>
<evidence type="ECO:0000313" key="3">
    <source>
        <dbReference type="EMBL" id="KAK6746569.1"/>
    </source>
</evidence>
<keyword evidence="4" id="KW-1185">Reference proteome</keyword>
<evidence type="ECO:0000256" key="1">
    <source>
        <dbReference type="SAM" id="MobiDB-lite"/>
    </source>
</evidence>
<proteinExistence type="predicted"/>
<comment type="caution">
    <text evidence="3">The sequence shown here is derived from an EMBL/GenBank/DDBJ whole genome shotgun (WGS) entry which is preliminary data.</text>
</comment>
<feature type="compositionally biased region" description="Polar residues" evidence="1">
    <location>
        <begin position="77"/>
        <end position="89"/>
    </location>
</feature>
<keyword evidence="2" id="KW-0732">Signal</keyword>
<gene>
    <name evidence="3" type="primary">Necator_chrIV.g13360</name>
    <name evidence="3" type="ORF">RB195_000069</name>
</gene>
<feature type="chain" id="PRO_5046262130" evidence="2">
    <location>
        <begin position="18"/>
        <end position="186"/>
    </location>
</feature>
<name>A0ABR1D7S3_NECAM</name>
<feature type="signal peptide" evidence="2">
    <location>
        <begin position="1"/>
        <end position="17"/>
    </location>
</feature>
<protein>
    <submittedName>
        <fullName evidence="3">Uncharacterized protein</fullName>
    </submittedName>
</protein>
<dbReference type="EMBL" id="JAVFWL010000004">
    <property type="protein sequence ID" value="KAK6746569.1"/>
    <property type="molecule type" value="Genomic_DNA"/>
</dbReference>
<organism evidence="3 4">
    <name type="scientific">Necator americanus</name>
    <name type="common">Human hookworm</name>
    <dbReference type="NCBI Taxonomy" id="51031"/>
    <lineage>
        <taxon>Eukaryota</taxon>
        <taxon>Metazoa</taxon>
        <taxon>Ecdysozoa</taxon>
        <taxon>Nematoda</taxon>
        <taxon>Chromadorea</taxon>
        <taxon>Rhabditida</taxon>
        <taxon>Rhabditina</taxon>
        <taxon>Rhabditomorpha</taxon>
        <taxon>Strongyloidea</taxon>
        <taxon>Ancylostomatidae</taxon>
        <taxon>Bunostominae</taxon>
        <taxon>Necator</taxon>
    </lineage>
</organism>
<dbReference type="Proteomes" id="UP001303046">
    <property type="component" value="Unassembled WGS sequence"/>
</dbReference>